<proteinExistence type="inferred from homology"/>
<dbReference type="InterPro" id="IPR038501">
    <property type="entry name" value="Spore_GerAC_C_sf"/>
</dbReference>
<organism evidence="10 11">
    <name type="scientific">Cohnella hashimotonis</name>
    <dbReference type="NCBI Taxonomy" id="2826895"/>
    <lineage>
        <taxon>Bacteria</taxon>
        <taxon>Bacillati</taxon>
        <taxon>Bacillota</taxon>
        <taxon>Bacilli</taxon>
        <taxon>Bacillales</taxon>
        <taxon>Paenibacillaceae</taxon>
        <taxon>Cohnella</taxon>
    </lineage>
</organism>
<dbReference type="PANTHER" id="PTHR35789">
    <property type="entry name" value="SPORE GERMINATION PROTEIN B3"/>
    <property type="match status" value="1"/>
</dbReference>
<dbReference type="RefSeq" id="WP_282907734.1">
    <property type="nucleotide sequence ID" value="NZ_JAGRPV010000001.1"/>
</dbReference>
<evidence type="ECO:0000256" key="4">
    <source>
        <dbReference type="ARBA" id="ARBA00022729"/>
    </source>
</evidence>
<keyword evidence="5" id="KW-0472">Membrane</keyword>
<feature type="domain" description="Spore germination protein N-terminal" evidence="9">
    <location>
        <begin position="22"/>
        <end position="186"/>
    </location>
</feature>
<keyword evidence="11" id="KW-1185">Reference proteome</keyword>
<gene>
    <name evidence="10" type="ORF">KB449_07210</name>
</gene>
<evidence type="ECO:0000256" key="2">
    <source>
        <dbReference type="ARBA" id="ARBA00007886"/>
    </source>
</evidence>
<evidence type="ECO:0000256" key="1">
    <source>
        <dbReference type="ARBA" id="ARBA00004635"/>
    </source>
</evidence>
<keyword evidence="4" id="KW-0732">Signal</keyword>
<protein>
    <submittedName>
        <fullName evidence="10">Ger(X)C family spore germination protein</fullName>
    </submittedName>
</protein>
<evidence type="ECO:0000256" key="3">
    <source>
        <dbReference type="ARBA" id="ARBA00022544"/>
    </source>
</evidence>
<evidence type="ECO:0000256" key="5">
    <source>
        <dbReference type="ARBA" id="ARBA00023136"/>
    </source>
</evidence>
<comment type="subcellular location">
    <subcellularLocation>
        <location evidence="1">Membrane</location>
        <topology evidence="1">Lipid-anchor</topology>
    </subcellularLocation>
</comment>
<evidence type="ECO:0000259" key="9">
    <source>
        <dbReference type="Pfam" id="PF25198"/>
    </source>
</evidence>
<comment type="caution">
    <text evidence="10">The sequence shown here is derived from an EMBL/GenBank/DDBJ whole genome shotgun (WGS) entry which is preliminary data.</text>
</comment>
<name>A0ABT6TD47_9BACL</name>
<evidence type="ECO:0000256" key="7">
    <source>
        <dbReference type="ARBA" id="ARBA00023288"/>
    </source>
</evidence>
<keyword evidence="6" id="KW-0564">Palmitate</keyword>
<dbReference type="PANTHER" id="PTHR35789:SF1">
    <property type="entry name" value="SPORE GERMINATION PROTEIN B3"/>
    <property type="match status" value="1"/>
</dbReference>
<dbReference type="InterPro" id="IPR046953">
    <property type="entry name" value="Spore_GerAC-like_C"/>
</dbReference>
<sequence>MRRNKGIVWLLAVVAMLAGCRDQKILEKIGFARTIILEKADGPDKALKVTISIPKTNQTESIVYTDIAKSFKQAKIHFDMQNDRRIVLGQLRQVMFGESLARVGVWLPMESIFRDPAIGIRTHVLVAEGDIQRYVKRTFAQGGTMGEYIDNLVRSDAATRGQYDTNLHTFLRDYYDDGTEPIATIIGETDEGLKVNGIALFVRDRYVAKIKADDAMYFSLLRADAKNAALFMDEVETPRGTGNISLANVSGKRKIKILSLPDTNRNKPARIVIGIKLRGSLMEYDDLLQMNNLASQPVLERAMSKFVAERCERLIREMQKPGADGIGIGSYVRDKMRYADWKALNWNKAFSEAEIQVVAEVKITDYGRLIDASA</sequence>
<keyword evidence="7" id="KW-0449">Lipoprotein</keyword>
<evidence type="ECO:0000313" key="11">
    <source>
        <dbReference type="Proteomes" id="UP001161691"/>
    </source>
</evidence>
<dbReference type="PROSITE" id="PS51257">
    <property type="entry name" value="PROKAR_LIPOPROTEIN"/>
    <property type="match status" value="1"/>
</dbReference>
<comment type="similarity">
    <text evidence="2">Belongs to the GerABKC lipoprotein family.</text>
</comment>
<evidence type="ECO:0000313" key="10">
    <source>
        <dbReference type="EMBL" id="MDI4644747.1"/>
    </source>
</evidence>
<dbReference type="Proteomes" id="UP001161691">
    <property type="component" value="Unassembled WGS sequence"/>
</dbReference>
<dbReference type="InterPro" id="IPR008844">
    <property type="entry name" value="Spore_GerAC-like"/>
</dbReference>
<evidence type="ECO:0000259" key="8">
    <source>
        <dbReference type="Pfam" id="PF05504"/>
    </source>
</evidence>
<keyword evidence="3" id="KW-0309">Germination</keyword>
<dbReference type="EMBL" id="JAGRPV010000001">
    <property type="protein sequence ID" value="MDI4644747.1"/>
    <property type="molecule type" value="Genomic_DNA"/>
</dbReference>
<accession>A0ABT6TD47</accession>
<dbReference type="Pfam" id="PF25198">
    <property type="entry name" value="Spore_GerAC_N"/>
    <property type="match status" value="1"/>
</dbReference>
<reference evidence="10" key="1">
    <citation type="submission" date="2023-04" db="EMBL/GenBank/DDBJ databases">
        <title>Comparative genomic analysis of Cohnella hashimotonis sp. nov., isolated from the International Space Station.</title>
        <authorList>
            <person name="Venkateswaran K."/>
            <person name="Simpson A."/>
        </authorList>
    </citation>
    <scope>NUCLEOTIDE SEQUENCE</scope>
    <source>
        <strain evidence="10">F6_2S_P_1</strain>
    </source>
</reference>
<evidence type="ECO:0000256" key="6">
    <source>
        <dbReference type="ARBA" id="ARBA00023139"/>
    </source>
</evidence>
<dbReference type="Pfam" id="PF05504">
    <property type="entry name" value="Spore_GerAC"/>
    <property type="match status" value="1"/>
</dbReference>
<dbReference type="Gene3D" id="3.30.300.210">
    <property type="entry name" value="Nutrient germinant receptor protein C, domain 3"/>
    <property type="match status" value="1"/>
</dbReference>
<dbReference type="InterPro" id="IPR057336">
    <property type="entry name" value="GerAC_N"/>
</dbReference>
<dbReference type="NCBIfam" id="TIGR02887">
    <property type="entry name" value="spore_ger_x_C"/>
    <property type="match status" value="1"/>
</dbReference>
<feature type="domain" description="Spore germination GerAC-like C-terminal" evidence="8">
    <location>
        <begin position="196"/>
        <end position="367"/>
    </location>
</feature>